<feature type="domain" description="Nucleoside phosphorylase" evidence="12">
    <location>
        <begin position="29"/>
        <end position="281"/>
    </location>
</feature>
<keyword evidence="14" id="KW-1185">Reference proteome</keyword>
<dbReference type="Gene3D" id="3.40.50.1580">
    <property type="entry name" value="Nucleoside phosphorylase domain"/>
    <property type="match status" value="1"/>
</dbReference>
<dbReference type="NCBIfam" id="TIGR01700">
    <property type="entry name" value="PNPH"/>
    <property type="match status" value="1"/>
</dbReference>
<evidence type="ECO:0000256" key="1">
    <source>
        <dbReference type="ARBA" id="ARBA00005058"/>
    </source>
</evidence>
<comment type="catalytic activity">
    <reaction evidence="9">
        <text>2'-deoxyinosine + phosphate = 2-deoxy-alpha-D-ribose 1-phosphate + hypoxanthine</text>
        <dbReference type="Rhea" id="RHEA:27750"/>
        <dbReference type="ChEBI" id="CHEBI:17368"/>
        <dbReference type="ChEBI" id="CHEBI:28997"/>
        <dbReference type="ChEBI" id="CHEBI:43474"/>
        <dbReference type="ChEBI" id="CHEBI:57259"/>
        <dbReference type="EC" id="2.4.2.1"/>
    </reaction>
</comment>
<comment type="catalytic activity">
    <reaction evidence="8">
        <text>2'-deoxyguanosine + phosphate = 2-deoxy-alpha-D-ribose 1-phosphate + guanine</text>
        <dbReference type="Rhea" id="RHEA:27738"/>
        <dbReference type="ChEBI" id="CHEBI:16235"/>
        <dbReference type="ChEBI" id="CHEBI:17172"/>
        <dbReference type="ChEBI" id="CHEBI:43474"/>
        <dbReference type="ChEBI" id="CHEBI:57259"/>
        <dbReference type="EC" id="2.4.2.1"/>
    </reaction>
</comment>
<evidence type="ECO:0000256" key="3">
    <source>
        <dbReference type="ARBA" id="ARBA00011886"/>
    </source>
</evidence>
<dbReference type="PANTHER" id="PTHR11904">
    <property type="entry name" value="METHYLTHIOADENOSINE/PURINE NUCLEOSIDE PHOSPHORYLASE"/>
    <property type="match status" value="1"/>
</dbReference>
<comment type="function">
    <text evidence="11">The purine nucleoside phosphorylases catalyze the phosphorolytic breakdown of the N-glycosidic bond in the beta-(deoxy)ribonucleoside molecules, with the formation of the corresponding free purine bases and pentose-1-phosphate.</text>
</comment>
<dbReference type="Proteomes" id="UP000272942">
    <property type="component" value="Unassembled WGS sequence"/>
</dbReference>
<sequence>MGGSQSSHDCVVDRIVAQIRAQTDVQPQVAIVCGSGLGGLAKSVEKAITIPYSSIKDFPQTTVSGHNGNFIFGQLKSKSIVIMQGRLHQYEGFTHDQMVLPMRVLKQLGVSIVLLTNAAGGLKEKLNVGDLVVLNDHISLSGLGTGNVLIGPNNESLGPRFPATTDAYDEELRKILLSKAKQLGIDDCVHEGVYFHVMGPTYTTNAECRMMLNMGADVVGMSTVPEVFVARHCGLRVAAVSLVSDNCNPDRKDATALTHEEVLKAANQHATKLEQLCVEFVSVL</sequence>
<organism evidence="15">
    <name type="scientific">Echinostoma caproni</name>
    <dbReference type="NCBI Taxonomy" id="27848"/>
    <lineage>
        <taxon>Eukaryota</taxon>
        <taxon>Metazoa</taxon>
        <taxon>Spiralia</taxon>
        <taxon>Lophotrochozoa</taxon>
        <taxon>Platyhelminthes</taxon>
        <taxon>Trematoda</taxon>
        <taxon>Digenea</taxon>
        <taxon>Plagiorchiida</taxon>
        <taxon>Echinostomata</taxon>
        <taxon>Echinostomatoidea</taxon>
        <taxon>Echinostomatidae</taxon>
        <taxon>Echinostoma</taxon>
    </lineage>
</organism>
<dbReference type="InterPro" id="IPR000845">
    <property type="entry name" value="Nucleoside_phosphorylase_d"/>
</dbReference>
<comment type="similarity">
    <text evidence="2 11">Belongs to the PNP/MTAP phosphorylase family.</text>
</comment>
<dbReference type="Pfam" id="PF01048">
    <property type="entry name" value="PNP_UDP_1"/>
    <property type="match status" value="1"/>
</dbReference>
<comment type="catalytic activity">
    <reaction evidence="10">
        <text>guanosine + phosphate = alpha-D-ribose 1-phosphate + guanine</text>
        <dbReference type="Rhea" id="RHEA:13233"/>
        <dbReference type="ChEBI" id="CHEBI:16235"/>
        <dbReference type="ChEBI" id="CHEBI:16750"/>
        <dbReference type="ChEBI" id="CHEBI:43474"/>
        <dbReference type="ChEBI" id="CHEBI:57720"/>
        <dbReference type="EC" id="2.4.2.1"/>
    </reaction>
</comment>
<dbReference type="AlphaFoldDB" id="A0A183AH05"/>
<dbReference type="FunFam" id="3.40.50.1580:FF:000004">
    <property type="entry name" value="Purine nucleoside phosphorylase"/>
    <property type="match status" value="1"/>
</dbReference>
<dbReference type="CDD" id="cd09009">
    <property type="entry name" value="PNP-EcPNPII_like"/>
    <property type="match status" value="1"/>
</dbReference>
<evidence type="ECO:0000256" key="6">
    <source>
        <dbReference type="ARBA" id="ARBA00022679"/>
    </source>
</evidence>
<evidence type="ECO:0000256" key="5">
    <source>
        <dbReference type="ARBA" id="ARBA00022676"/>
    </source>
</evidence>
<keyword evidence="5 11" id="KW-0328">Glycosyltransferase</keyword>
<dbReference type="PANTHER" id="PTHR11904:SF9">
    <property type="entry name" value="PURINE NUCLEOSIDE PHOSPHORYLASE-RELATED"/>
    <property type="match status" value="1"/>
</dbReference>
<dbReference type="NCBIfam" id="TIGR01697">
    <property type="entry name" value="PNPH-PUNA-XAPA"/>
    <property type="match status" value="1"/>
</dbReference>
<evidence type="ECO:0000313" key="13">
    <source>
        <dbReference type="EMBL" id="VDP77784.1"/>
    </source>
</evidence>
<evidence type="ECO:0000256" key="7">
    <source>
        <dbReference type="ARBA" id="ARBA00023918"/>
    </source>
</evidence>
<evidence type="ECO:0000256" key="4">
    <source>
        <dbReference type="ARBA" id="ARBA00013834"/>
    </source>
</evidence>
<dbReference type="OrthoDB" id="10261782at2759"/>
<dbReference type="WBParaSite" id="ECPE_0000625301-mRNA-1">
    <property type="protein sequence ID" value="ECPE_0000625301-mRNA-1"/>
    <property type="gene ID" value="ECPE_0000625301"/>
</dbReference>
<dbReference type="NCBIfam" id="NF006054">
    <property type="entry name" value="PRK08202.1"/>
    <property type="match status" value="1"/>
</dbReference>
<evidence type="ECO:0000313" key="15">
    <source>
        <dbReference type="WBParaSite" id="ECPE_0000625301-mRNA-1"/>
    </source>
</evidence>
<evidence type="ECO:0000256" key="11">
    <source>
        <dbReference type="PIRNR" id="PIRNR000477"/>
    </source>
</evidence>
<dbReference type="InterPro" id="IPR011268">
    <property type="entry name" value="Purine_phosphorylase"/>
</dbReference>
<evidence type="ECO:0000256" key="2">
    <source>
        <dbReference type="ARBA" id="ARBA00006751"/>
    </source>
</evidence>
<dbReference type="InterPro" id="IPR035994">
    <property type="entry name" value="Nucleoside_phosphorylase_sf"/>
</dbReference>
<comment type="pathway">
    <text evidence="1 11">Purine metabolism; purine nucleoside salvage.</text>
</comment>
<dbReference type="EMBL" id="UZAN01043213">
    <property type="protein sequence ID" value="VDP77784.1"/>
    <property type="molecule type" value="Genomic_DNA"/>
</dbReference>
<evidence type="ECO:0000256" key="10">
    <source>
        <dbReference type="ARBA" id="ARBA00023970"/>
    </source>
</evidence>
<dbReference type="GO" id="GO:0005737">
    <property type="term" value="C:cytoplasm"/>
    <property type="evidence" value="ECO:0007669"/>
    <property type="project" value="TreeGrafter"/>
</dbReference>
<gene>
    <name evidence="13" type="ORF">ECPE_LOCUS6240</name>
</gene>
<protein>
    <recommendedName>
        <fullName evidence="4 11">Purine nucleoside phosphorylase</fullName>
        <ecNumber evidence="3 11">2.4.2.1</ecNumber>
    </recommendedName>
    <alternativeName>
        <fullName evidence="11">Inosine-guanosine phosphorylase</fullName>
    </alternativeName>
</protein>
<reference evidence="15" key="1">
    <citation type="submission" date="2016-06" db="UniProtKB">
        <authorList>
            <consortium name="WormBaseParasite"/>
        </authorList>
    </citation>
    <scope>IDENTIFICATION</scope>
</reference>
<dbReference type="SUPFAM" id="SSF53167">
    <property type="entry name" value="Purine and uridine phosphorylases"/>
    <property type="match status" value="1"/>
</dbReference>
<reference evidence="13 14" key="2">
    <citation type="submission" date="2018-11" db="EMBL/GenBank/DDBJ databases">
        <authorList>
            <consortium name="Pathogen Informatics"/>
        </authorList>
    </citation>
    <scope>NUCLEOTIDE SEQUENCE [LARGE SCALE GENOMIC DNA]</scope>
    <source>
        <strain evidence="13 14">Egypt</strain>
    </source>
</reference>
<keyword evidence="6 11" id="KW-0808">Transferase</keyword>
<accession>A0A183AH05</accession>
<dbReference type="UniPathway" id="UPA00606"/>
<dbReference type="InterPro" id="IPR011270">
    <property type="entry name" value="Pur_Nuc_Pase_Ino/Guo-sp"/>
</dbReference>
<comment type="catalytic activity">
    <reaction evidence="7">
        <text>inosine + phosphate = alpha-D-ribose 1-phosphate + hypoxanthine</text>
        <dbReference type="Rhea" id="RHEA:27646"/>
        <dbReference type="ChEBI" id="CHEBI:17368"/>
        <dbReference type="ChEBI" id="CHEBI:17596"/>
        <dbReference type="ChEBI" id="CHEBI:43474"/>
        <dbReference type="ChEBI" id="CHEBI:57720"/>
        <dbReference type="EC" id="2.4.2.1"/>
    </reaction>
</comment>
<evidence type="ECO:0000256" key="9">
    <source>
        <dbReference type="ARBA" id="ARBA00023950"/>
    </source>
</evidence>
<evidence type="ECO:0000256" key="8">
    <source>
        <dbReference type="ARBA" id="ARBA00023929"/>
    </source>
</evidence>
<proteinExistence type="inferred from homology"/>
<evidence type="ECO:0000259" key="12">
    <source>
        <dbReference type="Pfam" id="PF01048"/>
    </source>
</evidence>
<dbReference type="GO" id="GO:0009116">
    <property type="term" value="P:nucleoside metabolic process"/>
    <property type="evidence" value="ECO:0007669"/>
    <property type="project" value="InterPro"/>
</dbReference>
<dbReference type="GO" id="GO:0004731">
    <property type="term" value="F:purine-nucleoside phosphorylase activity"/>
    <property type="evidence" value="ECO:0007669"/>
    <property type="project" value="UniProtKB-EC"/>
</dbReference>
<evidence type="ECO:0000313" key="14">
    <source>
        <dbReference type="Proteomes" id="UP000272942"/>
    </source>
</evidence>
<name>A0A183AH05_9TREM</name>
<dbReference type="EC" id="2.4.2.1" evidence="3 11"/>
<dbReference type="PIRSF" id="PIRSF000477">
    <property type="entry name" value="PurNPase"/>
    <property type="match status" value="1"/>
</dbReference>